<dbReference type="SUPFAM" id="SSF47203">
    <property type="entry name" value="Acyl-CoA dehydrogenase C-terminal domain-like"/>
    <property type="match status" value="1"/>
</dbReference>
<comment type="similarity">
    <text evidence="2 5">Belongs to the acyl-CoA dehydrogenase family.</text>
</comment>
<organism evidence="9 10">
    <name type="scientific">Pseudonocardia eucalypti</name>
    <dbReference type="NCBI Taxonomy" id="648755"/>
    <lineage>
        <taxon>Bacteria</taxon>
        <taxon>Bacillati</taxon>
        <taxon>Actinomycetota</taxon>
        <taxon>Actinomycetes</taxon>
        <taxon>Pseudonocardiales</taxon>
        <taxon>Pseudonocardiaceae</taxon>
        <taxon>Pseudonocardia</taxon>
    </lineage>
</organism>
<dbReference type="InterPro" id="IPR037069">
    <property type="entry name" value="AcylCoA_DH/ox_N_sf"/>
</dbReference>
<dbReference type="Proteomes" id="UP001428817">
    <property type="component" value="Unassembled WGS sequence"/>
</dbReference>
<keyword evidence="4 5" id="KW-0274">FAD</keyword>
<reference evidence="10" key="1">
    <citation type="journal article" date="2019" name="Int. J. Syst. Evol. Microbiol.">
        <title>The Global Catalogue of Microorganisms (GCM) 10K type strain sequencing project: providing services to taxonomists for standard genome sequencing and annotation.</title>
        <authorList>
            <consortium name="The Broad Institute Genomics Platform"/>
            <consortium name="The Broad Institute Genome Sequencing Center for Infectious Disease"/>
            <person name="Wu L."/>
            <person name="Ma J."/>
        </authorList>
    </citation>
    <scope>NUCLEOTIDE SEQUENCE [LARGE SCALE GENOMIC DNA]</scope>
    <source>
        <strain evidence="10">JCM 18303</strain>
    </source>
</reference>
<keyword evidence="3 5" id="KW-0285">Flavoprotein</keyword>
<dbReference type="PANTHER" id="PTHR43884:SF12">
    <property type="entry name" value="ISOVALERYL-COA DEHYDROGENASE, MITOCHONDRIAL-RELATED"/>
    <property type="match status" value="1"/>
</dbReference>
<sequence length="387" mass="42388">MLSAEHEDFRDSVRRMAAERVAPIADELDRTDRFPEHLVEVFGDMGLLQLAVPEEYGGPGADLIATCIAREEVARAGSMALAQLAGQTGIVVQGLLDSAGEELKRQVLPELAEGRTLTCIALTESDVGSDPALLTTRAVRDGSDWVINGSKQFITWGRVARYALVFARTNDRPRAAGVTAFLADTDQPGWVVARENDKMGQRGVPNNEIFLDGLRVPDHMRVGDEGRGFSAALRGLHLNRPTVAALAVGGAQCALDYAVRYGAGRRTGGHLVTDYQGIQWMIARAATRIEAARSLVYRCALEHAGGADHRELTRLSSMAKLFATDVAQQVTYDALQMLGGHGYMRDHPVERYARDARILTIYEGTNEIQKNIIARHELRDFVKERPA</sequence>
<evidence type="ECO:0000256" key="5">
    <source>
        <dbReference type="RuleBase" id="RU362125"/>
    </source>
</evidence>
<dbReference type="RefSeq" id="WP_185061756.1">
    <property type="nucleotide sequence ID" value="NZ_BAABJP010000008.1"/>
</dbReference>
<feature type="domain" description="Acyl-CoA dehydrogenase/oxidase N-terminal" evidence="8">
    <location>
        <begin position="3"/>
        <end position="114"/>
    </location>
</feature>
<dbReference type="Gene3D" id="1.10.540.10">
    <property type="entry name" value="Acyl-CoA dehydrogenase/oxidase, N-terminal domain"/>
    <property type="match status" value="1"/>
</dbReference>
<dbReference type="PROSITE" id="PS00073">
    <property type="entry name" value="ACYL_COA_DH_2"/>
    <property type="match status" value="1"/>
</dbReference>
<evidence type="ECO:0000313" key="9">
    <source>
        <dbReference type="EMBL" id="GAA5153622.1"/>
    </source>
</evidence>
<dbReference type="InterPro" id="IPR006089">
    <property type="entry name" value="Acyl-CoA_DH_CS"/>
</dbReference>
<dbReference type="Gene3D" id="1.20.140.10">
    <property type="entry name" value="Butyryl-CoA Dehydrogenase, subunit A, domain 3"/>
    <property type="match status" value="1"/>
</dbReference>
<dbReference type="PANTHER" id="PTHR43884">
    <property type="entry name" value="ACYL-COA DEHYDROGENASE"/>
    <property type="match status" value="1"/>
</dbReference>
<gene>
    <name evidence="9" type="ORF">GCM10023321_24160</name>
</gene>
<dbReference type="Pfam" id="PF02771">
    <property type="entry name" value="Acyl-CoA_dh_N"/>
    <property type="match status" value="1"/>
</dbReference>
<evidence type="ECO:0000256" key="1">
    <source>
        <dbReference type="ARBA" id="ARBA00001974"/>
    </source>
</evidence>
<evidence type="ECO:0000256" key="3">
    <source>
        <dbReference type="ARBA" id="ARBA00022630"/>
    </source>
</evidence>
<evidence type="ECO:0000256" key="2">
    <source>
        <dbReference type="ARBA" id="ARBA00009347"/>
    </source>
</evidence>
<protein>
    <submittedName>
        <fullName evidence="9">Acyl-CoA dehydrogenase</fullName>
    </submittedName>
</protein>
<dbReference type="InterPro" id="IPR009075">
    <property type="entry name" value="AcylCo_DH/oxidase_C"/>
</dbReference>
<comment type="caution">
    <text evidence="9">The sequence shown here is derived from an EMBL/GenBank/DDBJ whole genome shotgun (WGS) entry which is preliminary data.</text>
</comment>
<dbReference type="Pfam" id="PF02770">
    <property type="entry name" value="Acyl-CoA_dh_M"/>
    <property type="match status" value="1"/>
</dbReference>
<dbReference type="InterPro" id="IPR046373">
    <property type="entry name" value="Acyl-CoA_Oxase/DH_mid-dom_sf"/>
</dbReference>
<dbReference type="InterPro" id="IPR006091">
    <property type="entry name" value="Acyl-CoA_Oxase/DH_mid-dom"/>
</dbReference>
<feature type="domain" description="Acyl-CoA dehydrogenase/oxidase C-terminal" evidence="6">
    <location>
        <begin position="226"/>
        <end position="376"/>
    </location>
</feature>
<accession>A0ABP9PWZ3</accession>
<dbReference type="EMBL" id="BAABJP010000008">
    <property type="protein sequence ID" value="GAA5153622.1"/>
    <property type="molecule type" value="Genomic_DNA"/>
</dbReference>
<dbReference type="InterPro" id="IPR036250">
    <property type="entry name" value="AcylCo_DH-like_C"/>
</dbReference>
<dbReference type="SUPFAM" id="SSF56645">
    <property type="entry name" value="Acyl-CoA dehydrogenase NM domain-like"/>
    <property type="match status" value="1"/>
</dbReference>
<dbReference type="InterPro" id="IPR009100">
    <property type="entry name" value="AcylCoA_DH/oxidase_NM_dom_sf"/>
</dbReference>
<dbReference type="Pfam" id="PF00441">
    <property type="entry name" value="Acyl-CoA_dh_1"/>
    <property type="match status" value="1"/>
</dbReference>
<keyword evidence="5" id="KW-0560">Oxidoreductase</keyword>
<evidence type="ECO:0000313" key="10">
    <source>
        <dbReference type="Proteomes" id="UP001428817"/>
    </source>
</evidence>
<proteinExistence type="inferred from homology"/>
<evidence type="ECO:0000259" key="7">
    <source>
        <dbReference type="Pfam" id="PF02770"/>
    </source>
</evidence>
<keyword evidence="10" id="KW-1185">Reference proteome</keyword>
<evidence type="ECO:0000256" key="4">
    <source>
        <dbReference type="ARBA" id="ARBA00022827"/>
    </source>
</evidence>
<evidence type="ECO:0000259" key="8">
    <source>
        <dbReference type="Pfam" id="PF02771"/>
    </source>
</evidence>
<evidence type="ECO:0000259" key="6">
    <source>
        <dbReference type="Pfam" id="PF00441"/>
    </source>
</evidence>
<feature type="domain" description="Acyl-CoA oxidase/dehydrogenase middle" evidence="7">
    <location>
        <begin position="119"/>
        <end position="212"/>
    </location>
</feature>
<dbReference type="InterPro" id="IPR013786">
    <property type="entry name" value="AcylCoA_DH/ox_N"/>
</dbReference>
<comment type="cofactor">
    <cofactor evidence="1 5">
        <name>FAD</name>
        <dbReference type="ChEBI" id="CHEBI:57692"/>
    </cofactor>
</comment>
<dbReference type="Gene3D" id="2.40.110.10">
    <property type="entry name" value="Butyryl-CoA Dehydrogenase, subunit A, domain 2"/>
    <property type="match status" value="1"/>
</dbReference>
<name>A0ABP9PWZ3_9PSEU</name>
<dbReference type="PIRSF" id="PIRSF016578">
    <property type="entry name" value="HsaA"/>
    <property type="match status" value="1"/>
</dbReference>